<dbReference type="InterPro" id="IPR018551">
    <property type="entry name" value="DUF2007"/>
</dbReference>
<name>A0ABV6G571_9GAMM</name>
<evidence type="ECO:0000259" key="1">
    <source>
        <dbReference type="Pfam" id="PF09413"/>
    </source>
</evidence>
<proteinExistence type="predicted"/>
<gene>
    <name evidence="2" type="ORF">ACFFHW_12655</name>
</gene>
<dbReference type="Pfam" id="PF09413">
    <property type="entry name" value="DUF2007"/>
    <property type="match status" value="1"/>
</dbReference>
<accession>A0ABV6G571</accession>
<feature type="domain" description="DUF2007" evidence="1">
    <location>
        <begin position="4"/>
        <end position="71"/>
    </location>
</feature>
<evidence type="ECO:0000313" key="2">
    <source>
        <dbReference type="EMBL" id="MFC0268822.1"/>
    </source>
</evidence>
<reference evidence="2 3" key="1">
    <citation type="submission" date="2024-09" db="EMBL/GenBank/DDBJ databases">
        <authorList>
            <person name="Sun Q."/>
            <person name="Mori K."/>
        </authorList>
    </citation>
    <scope>NUCLEOTIDE SEQUENCE [LARGE SCALE GENOMIC DNA]</scope>
    <source>
        <strain evidence="2 3">CCM 7415</strain>
    </source>
</reference>
<evidence type="ECO:0000313" key="3">
    <source>
        <dbReference type="Proteomes" id="UP001589814"/>
    </source>
</evidence>
<keyword evidence="3" id="KW-1185">Reference proteome</keyword>
<comment type="caution">
    <text evidence="2">The sequence shown here is derived from an EMBL/GenBank/DDBJ whole genome shotgun (WGS) entry which is preliminary data.</text>
</comment>
<sequence length="105" mass="11794">MRDWVRVFQHPDSLLVGHVRNLVEGEGVPCEIRNWTLAGGMGDLAPLDCEPQLWVAPHNAERAAGVIARWQRGDSEPGQRWCCAQCGEVHDGAFDRCWQCGEARR</sequence>
<dbReference type="EMBL" id="JBHLVX010000050">
    <property type="protein sequence ID" value="MFC0268822.1"/>
    <property type="molecule type" value="Genomic_DNA"/>
</dbReference>
<organism evidence="2 3">
    <name type="scientific">Kushneria aurantia</name>
    <dbReference type="NCBI Taxonomy" id="504092"/>
    <lineage>
        <taxon>Bacteria</taxon>
        <taxon>Pseudomonadati</taxon>
        <taxon>Pseudomonadota</taxon>
        <taxon>Gammaproteobacteria</taxon>
        <taxon>Oceanospirillales</taxon>
        <taxon>Halomonadaceae</taxon>
        <taxon>Kushneria</taxon>
    </lineage>
</organism>
<dbReference type="Proteomes" id="UP001589814">
    <property type="component" value="Unassembled WGS sequence"/>
</dbReference>
<dbReference type="RefSeq" id="WP_019950671.1">
    <property type="nucleotide sequence ID" value="NZ_JBHLVX010000050.1"/>
</dbReference>
<protein>
    <submittedName>
        <fullName evidence="2">DUF2007 domain-containing protein</fullName>
    </submittedName>
</protein>